<protein>
    <recommendedName>
        <fullName evidence="3">HTH tetR-type domain-containing protein</fullName>
    </recommendedName>
</protein>
<dbReference type="InterPro" id="IPR009057">
    <property type="entry name" value="Homeodomain-like_sf"/>
</dbReference>
<feature type="DNA-binding region" description="H-T-H motif" evidence="2">
    <location>
        <begin position="36"/>
        <end position="55"/>
    </location>
</feature>
<evidence type="ECO:0000313" key="5">
    <source>
        <dbReference type="Proteomes" id="UP000092498"/>
    </source>
</evidence>
<dbReference type="InParanoid" id="A0A1B1AK88"/>
<sequence>MAPRTAAKNASSPLDAEAWIEAAFDALAAGGIEAVRVDPLAKRLGVTRGSFYWHFADRAALHTGMLKEWRKRQSYQIGSRIEGKTSAPDERLKRTLALPNSSPRAKRAAAIELAIRLWARRDPEAAKAVKHIDRVRLDYYAKLYGDMELAPAAARRQAFMFYAALMAQAFIFTDGETDVSDELEKMLLSD</sequence>
<dbReference type="GO" id="GO:0003677">
    <property type="term" value="F:DNA binding"/>
    <property type="evidence" value="ECO:0007669"/>
    <property type="project" value="UniProtKB-UniRule"/>
</dbReference>
<name>A0A1B1AK88_9PROT</name>
<dbReference type="STRING" id="1759059.ATE48_14175"/>
<dbReference type="KEGG" id="cbot:ATE48_14175"/>
<dbReference type="AlphaFoldDB" id="A0A1B1AK88"/>
<evidence type="ECO:0000259" key="3">
    <source>
        <dbReference type="PROSITE" id="PS50977"/>
    </source>
</evidence>
<keyword evidence="1 2" id="KW-0238">DNA-binding</keyword>
<evidence type="ECO:0000256" key="1">
    <source>
        <dbReference type="ARBA" id="ARBA00023125"/>
    </source>
</evidence>
<dbReference type="EMBL" id="CP013244">
    <property type="protein sequence ID" value="ANP46978.1"/>
    <property type="molecule type" value="Genomic_DNA"/>
</dbReference>
<dbReference type="Proteomes" id="UP000092498">
    <property type="component" value="Chromosome"/>
</dbReference>
<feature type="domain" description="HTH tetR-type" evidence="3">
    <location>
        <begin position="13"/>
        <end position="73"/>
    </location>
</feature>
<accession>A0A1B1AK88</accession>
<evidence type="ECO:0000256" key="2">
    <source>
        <dbReference type="PROSITE-ProRule" id="PRU00335"/>
    </source>
</evidence>
<proteinExistence type="predicted"/>
<keyword evidence="5" id="KW-1185">Reference proteome</keyword>
<dbReference type="InterPro" id="IPR001647">
    <property type="entry name" value="HTH_TetR"/>
</dbReference>
<dbReference type="Gene3D" id="1.10.357.10">
    <property type="entry name" value="Tetracycline Repressor, domain 2"/>
    <property type="match status" value="1"/>
</dbReference>
<gene>
    <name evidence="4" type="ORF">ATE48_14175</name>
</gene>
<dbReference type="RefSeq" id="WP_066772567.1">
    <property type="nucleotide sequence ID" value="NZ_CP013244.1"/>
</dbReference>
<dbReference type="PRINTS" id="PR00455">
    <property type="entry name" value="HTHTETR"/>
</dbReference>
<dbReference type="SUPFAM" id="SSF46689">
    <property type="entry name" value="Homeodomain-like"/>
    <property type="match status" value="1"/>
</dbReference>
<organism evidence="4 5">
    <name type="scientific">Candidatus Viadribacter manganicus</name>
    <dbReference type="NCBI Taxonomy" id="1759059"/>
    <lineage>
        <taxon>Bacteria</taxon>
        <taxon>Pseudomonadati</taxon>
        <taxon>Pseudomonadota</taxon>
        <taxon>Alphaproteobacteria</taxon>
        <taxon>Hyphomonadales</taxon>
        <taxon>Hyphomonadaceae</taxon>
        <taxon>Candidatus Viadribacter</taxon>
    </lineage>
</organism>
<dbReference type="Pfam" id="PF00440">
    <property type="entry name" value="TetR_N"/>
    <property type="match status" value="1"/>
</dbReference>
<evidence type="ECO:0000313" key="4">
    <source>
        <dbReference type="EMBL" id="ANP46978.1"/>
    </source>
</evidence>
<reference evidence="4 5" key="1">
    <citation type="submission" date="2015-11" db="EMBL/GenBank/DDBJ databases">
        <title>Whole-Genome Sequence of Candidatus Oderbacter manganicum from the National Park Lower Oder Valley, Germany.</title>
        <authorList>
            <person name="Braun B."/>
            <person name="Liere K."/>
            <person name="Szewzyk U."/>
        </authorList>
    </citation>
    <scope>NUCLEOTIDE SEQUENCE [LARGE SCALE GENOMIC DNA]</scope>
    <source>
        <strain evidence="4 5">OTSz_A_272</strain>
    </source>
</reference>
<dbReference type="PROSITE" id="PS50977">
    <property type="entry name" value="HTH_TETR_2"/>
    <property type="match status" value="1"/>
</dbReference>